<dbReference type="InterPro" id="IPR001932">
    <property type="entry name" value="PPM-type_phosphatase-like_dom"/>
</dbReference>
<dbReference type="SUPFAM" id="SSF81606">
    <property type="entry name" value="PP2C-like"/>
    <property type="match status" value="1"/>
</dbReference>
<dbReference type="GeneID" id="111306729"/>
<organism evidence="2 3">
    <name type="scientific">Durio zibethinus</name>
    <name type="common">Durian</name>
    <dbReference type="NCBI Taxonomy" id="66656"/>
    <lineage>
        <taxon>Eukaryota</taxon>
        <taxon>Viridiplantae</taxon>
        <taxon>Streptophyta</taxon>
        <taxon>Embryophyta</taxon>
        <taxon>Tracheophyta</taxon>
        <taxon>Spermatophyta</taxon>
        <taxon>Magnoliopsida</taxon>
        <taxon>eudicotyledons</taxon>
        <taxon>Gunneridae</taxon>
        <taxon>Pentapetalae</taxon>
        <taxon>rosids</taxon>
        <taxon>malvids</taxon>
        <taxon>Malvales</taxon>
        <taxon>Malvaceae</taxon>
        <taxon>Helicteroideae</taxon>
        <taxon>Durio</taxon>
    </lineage>
</organism>
<dbReference type="SMART" id="SM00332">
    <property type="entry name" value="PP2Cc"/>
    <property type="match status" value="1"/>
</dbReference>
<gene>
    <name evidence="3" type="primary">LOC111306729</name>
</gene>
<reference evidence="3" key="1">
    <citation type="submission" date="2025-08" db="UniProtKB">
        <authorList>
            <consortium name="RefSeq"/>
        </authorList>
    </citation>
    <scope>IDENTIFICATION</scope>
    <source>
        <tissue evidence="3">Fruit stalk</tissue>
    </source>
</reference>
<dbReference type="OrthoDB" id="10264738at2759"/>
<dbReference type="Pfam" id="PF00481">
    <property type="entry name" value="PP2C"/>
    <property type="match status" value="2"/>
</dbReference>
<evidence type="ECO:0000259" key="1">
    <source>
        <dbReference type="PROSITE" id="PS51746"/>
    </source>
</evidence>
<proteinExistence type="predicted"/>
<evidence type="ECO:0000313" key="3">
    <source>
        <dbReference type="RefSeq" id="XP_022760302.1"/>
    </source>
</evidence>
<evidence type="ECO:0000313" key="2">
    <source>
        <dbReference type="Proteomes" id="UP000515121"/>
    </source>
</evidence>
<dbReference type="Proteomes" id="UP000515121">
    <property type="component" value="Unplaced"/>
</dbReference>
<dbReference type="PANTHER" id="PTHR47992">
    <property type="entry name" value="PROTEIN PHOSPHATASE"/>
    <property type="match status" value="1"/>
</dbReference>
<dbReference type="InterPro" id="IPR015655">
    <property type="entry name" value="PP2C"/>
</dbReference>
<dbReference type="AlphaFoldDB" id="A0A6P6A668"/>
<dbReference type="InterPro" id="IPR036457">
    <property type="entry name" value="PPM-type-like_dom_sf"/>
</dbReference>
<feature type="domain" description="PPM-type phosphatase" evidence="1">
    <location>
        <begin position="58"/>
        <end position="292"/>
    </location>
</feature>
<dbReference type="KEGG" id="dzi:111306729"/>
<dbReference type="RefSeq" id="XP_022760302.1">
    <property type="nucleotide sequence ID" value="XM_022904567.1"/>
</dbReference>
<protein>
    <recommendedName>
        <fullName evidence="1">PPM-type phosphatase domain-containing protein</fullName>
    </recommendedName>
</protein>
<dbReference type="PROSITE" id="PS51746">
    <property type="entry name" value="PPM_2"/>
    <property type="match status" value="1"/>
</dbReference>
<dbReference type="Gene3D" id="3.60.40.10">
    <property type="entry name" value="PPM-type phosphatase domain"/>
    <property type="match status" value="1"/>
</dbReference>
<sequence>MIKFITEERNSGFWLKGIFLLAFRLRRFRIGDGGSKKRENGIKKKPSWMMPISHGYHVVEHKSLSGSLDESDFDSIVVQREQIEELELWFFGVFDHRIGDGVTKYMQSHFFDKKPKESQINRKTKETMKKAYLGARAKVREAQKEDETLRAGSASVMLINGEKLVTANLGGYRAVICRDGVAHQMSSKHHAGARRHWTRRLFPVRILACDSSNAAALRHPKSSELLVGAEKVDAETEFIIIASNGIWEVMKNQEAVNLIRHLEDPQEAAECLTKEALSRMSKSNISCVIIRFD</sequence>
<accession>A0A6P6A668</accession>
<keyword evidence="2" id="KW-1185">Reference proteome</keyword>
<dbReference type="CDD" id="cd00143">
    <property type="entry name" value="PP2Cc"/>
    <property type="match status" value="1"/>
</dbReference>
<name>A0A6P6A668_DURZI</name>
<dbReference type="GO" id="GO:0004722">
    <property type="term" value="F:protein serine/threonine phosphatase activity"/>
    <property type="evidence" value="ECO:0007669"/>
    <property type="project" value="InterPro"/>
</dbReference>